<proteinExistence type="predicted"/>
<evidence type="ECO:0000313" key="2">
    <source>
        <dbReference type="EMBL" id="CAD9625433.1"/>
    </source>
</evidence>
<feature type="compositionally biased region" description="Low complexity" evidence="1">
    <location>
        <begin position="8"/>
        <end position="18"/>
    </location>
</feature>
<evidence type="ECO:0000256" key="1">
    <source>
        <dbReference type="SAM" id="MobiDB-lite"/>
    </source>
</evidence>
<dbReference type="EMBL" id="HBGZ01028482">
    <property type="protein sequence ID" value="CAD9625433.1"/>
    <property type="molecule type" value="Transcribed_RNA"/>
</dbReference>
<name>A0A7S2M549_9STRA</name>
<feature type="region of interest" description="Disordered" evidence="1">
    <location>
        <begin position="1"/>
        <end position="59"/>
    </location>
</feature>
<feature type="compositionally biased region" description="Basic and acidic residues" evidence="1">
    <location>
        <begin position="550"/>
        <end position="563"/>
    </location>
</feature>
<organism evidence="2">
    <name type="scientific">Skeletonema marinoi</name>
    <dbReference type="NCBI Taxonomy" id="267567"/>
    <lineage>
        <taxon>Eukaryota</taxon>
        <taxon>Sar</taxon>
        <taxon>Stramenopiles</taxon>
        <taxon>Ochrophyta</taxon>
        <taxon>Bacillariophyta</taxon>
        <taxon>Coscinodiscophyceae</taxon>
        <taxon>Thalassiosirophycidae</taxon>
        <taxon>Thalassiosirales</taxon>
        <taxon>Skeletonemataceae</taxon>
        <taxon>Skeletonema</taxon>
        <taxon>Skeletonema marinoi-dohrnii complex</taxon>
    </lineage>
</organism>
<feature type="compositionally biased region" description="Low complexity" evidence="1">
    <location>
        <begin position="565"/>
        <end position="587"/>
    </location>
</feature>
<accession>A0A7S2M549</accession>
<gene>
    <name evidence="2" type="ORF">SMAR0320_LOCUS20270</name>
</gene>
<feature type="region of interest" description="Disordered" evidence="1">
    <location>
        <begin position="409"/>
        <end position="435"/>
    </location>
</feature>
<feature type="region of interest" description="Disordered" evidence="1">
    <location>
        <begin position="550"/>
        <end position="587"/>
    </location>
</feature>
<protein>
    <submittedName>
        <fullName evidence="2">Uncharacterized protein</fullName>
    </submittedName>
</protein>
<feature type="compositionally biased region" description="Acidic residues" evidence="1">
    <location>
        <begin position="19"/>
        <end position="31"/>
    </location>
</feature>
<reference evidence="2" key="1">
    <citation type="submission" date="2021-01" db="EMBL/GenBank/DDBJ databases">
        <authorList>
            <person name="Corre E."/>
            <person name="Pelletier E."/>
            <person name="Niang G."/>
            <person name="Scheremetjew M."/>
            <person name="Finn R."/>
            <person name="Kale V."/>
            <person name="Holt S."/>
            <person name="Cochrane G."/>
            <person name="Meng A."/>
            <person name="Brown T."/>
            <person name="Cohen L."/>
        </authorList>
    </citation>
    <scope>NUCLEOTIDE SEQUENCE</scope>
    <source>
        <strain evidence="2">SM1012Den-03</strain>
    </source>
</reference>
<dbReference type="AlphaFoldDB" id="A0A7S2M549"/>
<sequence>MADDEPAADNAAEPPADAAAEEVAADADADDIGGNIADERTDNDGIDDADDTTEPKTVDDYRRKMLADRSVYIGNKSYNGYLQDQGTNLSAAQKEQLKKNKNKRFTKQICHGDKLYPQLYQLACLIYIKMTNESYGAQYFTRTTSTKSNAVHPIGQFIANNRIKVPRGDFHTHQSEEFQALLKDDDYKDKDVIYYLPQREMLNHFFGTWGVDFSALLKPTVDDKLRLLGIVLTHEEMKDYIPDIMDKRRGEGGWQPIDSASSRARAAWPILLRLFTDADVKVLFPGKWIEDEFKQRINDKAGDPDFYSNHGNFNPNNKERMALPWDTKTIKFVFKDGHTDYEGMMKYYTMGTGGGDGAPENFADWWDRDESHIMTYTPQRAQLFYLAIVFMWDKLKNFPLTPPCAKMPPGCGREDEEGDDSSKTPVPTKSNKSDGTILKAIEKFSEKRMETTKELINAIQGKDDSDKETGMDSKDRAALIVERISKTWDTQKKFEEDLTNYKNKRTRIETKYATDEKKKKKKMKKVDGEITSCKEMIKSLKKTLDTYRKDLNDVNNDGTKRLNYDGNESDSSSASGSSNSSNESDSD</sequence>
<feature type="compositionally biased region" description="Polar residues" evidence="1">
    <location>
        <begin position="423"/>
        <end position="434"/>
    </location>
</feature>